<dbReference type="InterPro" id="IPR016913">
    <property type="entry name" value="UCP029215"/>
</dbReference>
<keyword evidence="3" id="KW-1185">Reference proteome</keyword>
<evidence type="ECO:0000313" key="3">
    <source>
        <dbReference type="Proteomes" id="UP000018766"/>
    </source>
</evidence>
<evidence type="ECO:0000313" key="2">
    <source>
        <dbReference type="EMBL" id="ETD72963.1"/>
    </source>
</evidence>
<dbReference type="Pfam" id="PF09979">
    <property type="entry name" value="DUF2213"/>
    <property type="match status" value="1"/>
</dbReference>
<dbReference type="RefSeq" id="WP_023949010.1">
    <property type="nucleotide sequence ID" value="NZ_AYSV01000007.1"/>
</dbReference>
<proteinExistence type="predicted"/>
<dbReference type="EMBL" id="AYSV01000007">
    <property type="protein sequence ID" value="ETD72963.1"/>
    <property type="molecule type" value="Genomic_DNA"/>
</dbReference>
<comment type="caution">
    <text evidence="2">The sequence shown here is derived from an EMBL/GenBank/DDBJ whole genome shotgun (WGS) entry which is preliminary data.</text>
</comment>
<dbReference type="AlphaFoldDB" id="V8GB70"/>
<gene>
    <name evidence="2" type="ORF">V757_01065</name>
</gene>
<evidence type="ECO:0008006" key="4">
    <source>
        <dbReference type="Google" id="ProtNLM"/>
    </source>
</evidence>
<protein>
    <recommendedName>
        <fullName evidence="4">DUF2213 domain-containing protein</fullName>
    </recommendedName>
</protein>
<feature type="compositionally biased region" description="Basic and acidic residues" evidence="1">
    <location>
        <begin position="202"/>
        <end position="232"/>
    </location>
</feature>
<evidence type="ECO:0000256" key="1">
    <source>
        <dbReference type="SAM" id="MobiDB-lite"/>
    </source>
</evidence>
<feature type="compositionally biased region" description="Basic and acidic residues" evidence="1">
    <location>
        <begin position="242"/>
        <end position="252"/>
    </location>
</feature>
<name>V8GB70_9BURK</name>
<dbReference type="PIRSF" id="PIRSF029215">
    <property type="entry name" value="UCP029215"/>
    <property type="match status" value="1"/>
</dbReference>
<reference evidence="2 3" key="1">
    <citation type="submission" date="2013-11" db="EMBL/GenBank/DDBJ databases">
        <title>Genomic analysis of Pelistega sp. HM-7.</title>
        <authorList>
            <person name="Kumbhare S.V."/>
            <person name="Shetty S.A."/>
            <person name="Sharma O."/>
            <person name="Dhotre D.P."/>
        </authorList>
    </citation>
    <scope>NUCLEOTIDE SEQUENCE [LARGE SCALE GENOMIC DNA]</scope>
    <source>
        <strain evidence="2 3">HM-7</strain>
    </source>
</reference>
<dbReference type="OrthoDB" id="21342at2"/>
<sequence>MRFNDKANSSISQRKMTRDGYLVVPASISRIGVFDYLDTELSVGTKEEIKKVARTERSLFSDETIKSFDGAPITIGHPSGSVRAENWKQLSVGNIRNVKREGDVLTAEAWIYDADAIKLVQDGQLEELSCGYDCDLLDSTDPCADFEMSPMLGNHVAIVAKGRCGGSVKLADKEINMSKSVNFLDTLLGAFGIKLSDEQKQKVEEEEKKEAGVPSDEGKPEDGTPEEKKSDDKPEDDPESDEEKKKPVKDADMASEIAALRKQLADEKAERHAEKLRSAVLADAQSSFPTIKIVDSDNARSIREKAIIESGLYETQALKTLSDEAVTAVYEVAKKHSVKDVNAGVGKAIVTDSKPEANTMIDFNSLYNIKESK</sequence>
<accession>V8GB70</accession>
<organism evidence="2 3">
    <name type="scientific">Pelistega indica</name>
    <dbReference type="NCBI Taxonomy" id="1414851"/>
    <lineage>
        <taxon>Bacteria</taxon>
        <taxon>Pseudomonadati</taxon>
        <taxon>Pseudomonadota</taxon>
        <taxon>Betaproteobacteria</taxon>
        <taxon>Burkholderiales</taxon>
        <taxon>Alcaligenaceae</taxon>
        <taxon>Pelistega</taxon>
    </lineage>
</organism>
<dbReference type="Proteomes" id="UP000018766">
    <property type="component" value="Unassembled WGS sequence"/>
</dbReference>
<feature type="region of interest" description="Disordered" evidence="1">
    <location>
        <begin position="202"/>
        <end position="253"/>
    </location>
</feature>